<proteinExistence type="predicted"/>
<comment type="caution">
    <text evidence="1">The sequence shown here is derived from an EMBL/GenBank/DDBJ whole genome shotgun (WGS) entry which is preliminary data.</text>
</comment>
<dbReference type="RefSeq" id="WP_244367409.1">
    <property type="nucleotide sequence ID" value="NZ_WVUH01000111.1"/>
</dbReference>
<dbReference type="EMBL" id="WVUH01000111">
    <property type="protein sequence ID" value="MBO4207231.1"/>
    <property type="molecule type" value="Genomic_DNA"/>
</dbReference>
<gene>
    <name evidence="1" type="ORF">GSF22_14615</name>
</gene>
<protein>
    <submittedName>
        <fullName evidence="1">Uncharacterized protein</fullName>
    </submittedName>
</protein>
<reference evidence="1 2" key="1">
    <citation type="submission" date="2019-12" db="EMBL/GenBank/DDBJ databases">
        <title>Whole genome sequencing of endophytic Actinobacterium Micromonospora sp. MPMI6T.</title>
        <authorList>
            <person name="Evv R."/>
            <person name="Podile A.R."/>
        </authorList>
    </citation>
    <scope>NUCLEOTIDE SEQUENCE [LARGE SCALE GENOMIC DNA]</scope>
    <source>
        <strain evidence="1 2">MPMI6</strain>
    </source>
</reference>
<dbReference type="Proteomes" id="UP000823521">
    <property type="component" value="Unassembled WGS sequence"/>
</dbReference>
<evidence type="ECO:0000313" key="2">
    <source>
        <dbReference type="Proteomes" id="UP000823521"/>
    </source>
</evidence>
<evidence type="ECO:0000313" key="1">
    <source>
        <dbReference type="EMBL" id="MBO4207231.1"/>
    </source>
</evidence>
<accession>A0ABS3VRT7</accession>
<name>A0ABS3VRT7_MICEH</name>
<keyword evidence="2" id="KW-1185">Reference proteome</keyword>
<organism evidence="1 2">
    <name type="scientific">Micromonospora echinofusca</name>
    <dbReference type="NCBI Taxonomy" id="47858"/>
    <lineage>
        <taxon>Bacteria</taxon>
        <taxon>Bacillati</taxon>
        <taxon>Actinomycetota</taxon>
        <taxon>Actinomycetes</taxon>
        <taxon>Micromonosporales</taxon>
        <taxon>Micromonosporaceae</taxon>
        <taxon>Micromonospora</taxon>
    </lineage>
</organism>
<sequence length="226" mass="24783">MATDTLLLPPRRLPPTPVGPRLDWLILADAFELACLTRCSAAPLTDVGPWRQSEGYRTGMIEFNREPAAERMKYLLSRLDIAVAHEVTTGGLRRRYQLHRLYVPRTDRVAYAAAVETGWRQGRQELLTPSTSGTSAARRVWRPRLAAAAWRAALLGAGRHVRKHILGVRLNDQDLAAVLVRGATVLEVPATLVPGAGCTVVSVRNGADAERIMQHATPPSPLTVAY</sequence>